<evidence type="ECO:0000313" key="3">
    <source>
        <dbReference type="Proteomes" id="UP001063166"/>
    </source>
</evidence>
<accession>A0A9P3PNM1</accession>
<feature type="region of interest" description="Disordered" evidence="1">
    <location>
        <begin position="344"/>
        <end position="365"/>
    </location>
</feature>
<feature type="compositionally biased region" description="Polar residues" evidence="1">
    <location>
        <begin position="1"/>
        <end position="11"/>
    </location>
</feature>
<evidence type="ECO:0000256" key="1">
    <source>
        <dbReference type="SAM" id="MobiDB-lite"/>
    </source>
</evidence>
<sequence>MPTTRRQSTLKSKTENAEDVIKSNSHAKRAKPQSAEAKEPPEKKAKTEETEEAEEAEEEAPEKPKFTTGKKYEWQPGTIERGHIYFFYRPKVQVEQAQSIDDIKNFHMLLVPRPPEFSVPEKRGSKSGKQEDEMKVMEPGADAVPAPEPTNQPKKRFRLITVGKKHLPDPEMGGAGQGRKEMFWATVTEVGEDLHHLEEGLGTKEYETMTRGARKNEANRLAARGAYAIVNTEDTVPSHRETHFGYYVSHPDEPGEVQEELGIGKASSFVMQVKNPEAPTTAGARISGKGPEYPEEIMRDVFGKGGARGRESYGLRFTACATPELLDYKHAQILLIAARGGEEGLDTSLGEGRGKAMADHEEKEKNEPIEQIFQELDADIKAYPAEPLKGEWI</sequence>
<comment type="caution">
    <text evidence="2">The sequence shown here is derived from an EMBL/GenBank/DDBJ whole genome shotgun (WGS) entry which is preliminary data.</text>
</comment>
<feature type="region of interest" description="Disordered" evidence="1">
    <location>
        <begin position="1"/>
        <end position="71"/>
    </location>
</feature>
<dbReference type="PANTHER" id="PTHR34776">
    <property type="entry name" value="F17F16.3 PROTEIN"/>
    <property type="match status" value="1"/>
</dbReference>
<organism evidence="2 3">
    <name type="scientific">Lyophyllum shimeji</name>
    <name type="common">Hon-shimeji</name>
    <name type="synonym">Tricholoma shimeji</name>
    <dbReference type="NCBI Taxonomy" id="47721"/>
    <lineage>
        <taxon>Eukaryota</taxon>
        <taxon>Fungi</taxon>
        <taxon>Dikarya</taxon>
        <taxon>Basidiomycota</taxon>
        <taxon>Agaricomycotina</taxon>
        <taxon>Agaricomycetes</taxon>
        <taxon>Agaricomycetidae</taxon>
        <taxon>Agaricales</taxon>
        <taxon>Tricholomatineae</taxon>
        <taxon>Lyophyllaceae</taxon>
        <taxon>Lyophyllum</taxon>
    </lineage>
</organism>
<dbReference type="Proteomes" id="UP001063166">
    <property type="component" value="Unassembled WGS sequence"/>
</dbReference>
<protein>
    <submittedName>
        <fullName evidence="2">Uncharacterized protein</fullName>
    </submittedName>
</protein>
<feature type="compositionally biased region" description="Basic and acidic residues" evidence="1">
    <location>
        <begin position="12"/>
        <end position="21"/>
    </location>
</feature>
<reference evidence="2" key="1">
    <citation type="submission" date="2022-07" db="EMBL/GenBank/DDBJ databases">
        <title>The genome of Lyophyllum shimeji provides insight into the initial evolution of ectomycorrhizal fungal genome.</title>
        <authorList>
            <person name="Kobayashi Y."/>
            <person name="Shibata T."/>
            <person name="Hirakawa H."/>
            <person name="Shigenobu S."/>
            <person name="Nishiyama T."/>
            <person name="Yamada A."/>
            <person name="Hasebe M."/>
            <person name="Kawaguchi M."/>
        </authorList>
    </citation>
    <scope>NUCLEOTIDE SEQUENCE</scope>
    <source>
        <strain evidence="2">AT787</strain>
    </source>
</reference>
<name>A0A9P3PNM1_LYOSH</name>
<evidence type="ECO:0000313" key="2">
    <source>
        <dbReference type="EMBL" id="GLB38748.1"/>
    </source>
</evidence>
<feature type="compositionally biased region" description="Basic and acidic residues" evidence="1">
    <location>
        <begin position="36"/>
        <end position="48"/>
    </location>
</feature>
<dbReference type="OrthoDB" id="1028014at2759"/>
<gene>
    <name evidence="2" type="ORF">LshimejAT787_0506130</name>
</gene>
<dbReference type="EMBL" id="BRPK01000005">
    <property type="protein sequence ID" value="GLB38748.1"/>
    <property type="molecule type" value="Genomic_DNA"/>
</dbReference>
<feature type="compositionally biased region" description="Acidic residues" evidence="1">
    <location>
        <begin position="49"/>
        <end position="60"/>
    </location>
</feature>
<feature type="compositionally biased region" description="Basic and acidic residues" evidence="1">
    <location>
        <begin position="352"/>
        <end position="365"/>
    </location>
</feature>
<dbReference type="AlphaFoldDB" id="A0A9P3PNM1"/>
<dbReference type="PANTHER" id="PTHR34776:SF1">
    <property type="entry name" value="F17F16.3 PROTEIN"/>
    <property type="match status" value="1"/>
</dbReference>
<keyword evidence="3" id="KW-1185">Reference proteome</keyword>
<feature type="compositionally biased region" description="Basic and acidic residues" evidence="1">
    <location>
        <begin position="61"/>
        <end position="71"/>
    </location>
</feature>
<proteinExistence type="predicted"/>